<accession>A0A139IIT4</accession>
<organism evidence="1 2">
    <name type="scientific">Pseudocercospora musae</name>
    <dbReference type="NCBI Taxonomy" id="113226"/>
    <lineage>
        <taxon>Eukaryota</taxon>
        <taxon>Fungi</taxon>
        <taxon>Dikarya</taxon>
        <taxon>Ascomycota</taxon>
        <taxon>Pezizomycotina</taxon>
        <taxon>Dothideomycetes</taxon>
        <taxon>Dothideomycetidae</taxon>
        <taxon>Mycosphaerellales</taxon>
        <taxon>Mycosphaerellaceae</taxon>
        <taxon>Pseudocercospora</taxon>
    </lineage>
</organism>
<protein>
    <submittedName>
        <fullName evidence="1">Uncharacterized protein</fullName>
    </submittedName>
</protein>
<name>A0A139IIT4_9PEZI</name>
<evidence type="ECO:0000313" key="2">
    <source>
        <dbReference type="Proteomes" id="UP000073492"/>
    </source>
</evidence>
<keyword evidence="2" id="KW-1185">Reference proteome</keyword>
<evidence type="ECO:0000313" key="1">
    <source>
        <dbReference type="EMBL" id="KXT14564.1"/>
    </source>
</evidence>
<gene>
    <name evidence="1" type="ORF">AC579_9130</name>
</gene>
<dbReference type="AlphaFoldDB" id="A0A139IIT4"/>
<comment type="caution">
    <text evidence="1">The sequence shown here is derived from an EMBL/GenBank/DDBJ whole genome shotgun (WGS) entry which is preliminary data.</text>
</comment>
<proteinExistence type="predicted"/>
<dbReference type="EMBL" id="LFZO01000079">
    <property type="protein sequence ID" value="KXT14564.1"/>
    <property type="molecule type" value="Genomic_DNA"/>
</dbReference>
<reference evidence="1 2" key="1">
    <citation type="submission" date="2015-07" db="EMBL/GenBank/DDBJ databases">
        <title>Comparative genomics of the Sigatoka disease complex on banana suggests a link between parallel evolutionary changes in Pseudocercospora fijiensis and Pseudocercospora eumusae and increased virulence on the banana host.</title>
        <authorList>
            <person name="Chang T.-C."/>
            <person name="Salvucci A."/>
            <person name="Crous P.W."/>
            <person name="Stergiopoulos I."/>
        </authorList>
    </citation>
    <scope>NUCLEOTIDE SEQUENCE [LARGE SCALE GENOMIC DNA]</scope>
    <source>
        <strain evidence="1 2">CBS 116634</strain>
    </source>
</reference>
<dbReference type="Proteomes" id="UP000073492">
    <property type="component" value="Unassembled WGS sequence"/>
</dbReference>
<sequence length="163" mass="18511">MPVNAAIRQSENVKKNITSRYEALANDSLLPKTGSQKVYVKNKLYHRAIKLQDKVAYLTRESKAKKTYKKMHPEYIGNYVRHLTDFLGRNRDEEEQDNKVSVADSDSQQVNISSLVAMAELIMEQVEQLGVGKEFSAEMSSLPMTLLKPFPCTAWLSLVMLIS</sequence>